<dbReference type="InterPro" id="IPR010869">
    <property type="entry name" value="DUF1501"/>
</dbReference>
<reference evidence="1" key="1">
    <citation type="submission" date="2018-05" db="EMBL/GenBank/DDBJ databases">
        <authorList>
            <person name="Lanie J.A."/>
            <person name="Ng W.-L."/>
            <person name="Kazmierczak K.M."/>
            <person name="Andrzejewski T.M."/>
            <person name="Davidsen T.M."/>
            <person name="Wayne K.J."/>
            <person name="Tettelin H."/>
            <person name="Glass J.I."/>
            <person name="Rusch D."/>
            <person name="Podicherti R."/>
            <person name="Tsui H.-C.T."/>
            <person name="Winkler M.E."/>
        </authorList>
    </citation>
    <scope>NUCLEOTIDE SEQUENCE</scope>
</reference>
<dbReference type="InterPro" id="IPR017850">
    <property type="entry name" value="Alkaline_phosphatase_core_sf"/>
</dbReference>
<protein>
    <submittedName>
        <fullName evidence="1">Uncharacterized protein</fullName>
    </submittedName>
</protein>
<evidence type="ECO:0000313" key="1">
    <source>
        <dbReference type="EMBL" id="SVA88963.1"/>
    </source>
</evidence>
<name>A0A381ZJN4_9ZZZZ</name>
<dbReference type="SUPFAM" id="SSF53649">
    <property type="entry name" value="Alkaline phosphatase-like"/>
    <property type="match status" value="1"/>
</dbReference>
<dbReference type="Pfam" id="PF07394">
    <property type="entry name" value="DUF1501"/>
    <property type="match status" value="1"/>
</dbReference>
<dbReference type="InterPro" id="IPR006311">
    <property type="entry name" value="TAT_signal"/>
</dbReference>
<dbReference type="PANTHER" id="PTHR43737:SF1">
    <property type="entry name" value="DUF1501 DOMAIN-CONTAINING PROTEIN"/>
    <property type="match status" value="1"/>
</dbReference>
<dbReference type="EMBL" id="UINC01021430">
    <property type="protein sequence ID" value="SVA88963.1"/>
    <property type="molecule type" value="Genomic_DNA"/>
</dbReference>
<proteinExistence type="predicted"/>
<dbReference type="PROSITE" id="PS51318">
    <property type="entry name" value="TAT"/>
    <property type="match status" value="1"/>
</dbReference>
<sequence length="481" mass="52634">MDMNQSNSHNQALHRRGFLGQLGTGLGGIALTSLLSRERVLSQTTSARLPQFAPKAKRVIQLFMNGGASQCDLFDYKPTLEKLDGKPFDPGEGVHVEASVSEIGNLMKSPFTWAQHGQSGRWVSSAIPNLARHVDDMAFLMAMTSPSNVHGPAAYLQTSGFAVPGFPCMGAWISYALGSLNENVPSFVGLPDGKGFPYNGRSTFTHGFLPANHQGFIVRTGQKEPATHLTPPASAKFVTTKSRREGLALLNDLNRHHANERVADDRLQARIKSYELAARLQLSAPGLIEIDQESQATRELYGIDKQPTADFGRRCLMARRMIERGVRFVQVWSGHGGGSQNWDNHGDIPSELPYIANQMDQPAAALLQDLKVRGLLDDTLLIWTTEFGRMPFTQGATKGRDHNGGTFASWFAGAGIKPGIAYGESDAWSWKAATNATSRHDFHATILHLLGLDHEDLTVYHNGIERRLTDVHGHVIEGIVA</sequence>
<gene>
    <name evidence="1" type="ORF">METZ01_LOCUS141817</name>
</gene>
<dbReference type="PANTHER" id="PTHR43737">
    <property type="entry name" value="BLL7424 PROTEIN"/>
    <property type="match status" value="1"/>
</dbReference>
<accession>A0A381ZJN4</accession>
<organism evidence="1">
    <name type="scientific">marine metagenome</name>
    <dbReference type="NCBI Taxonomy" id="408172"/>
    <lineage>
        <taxon>unclassified sequences</taxon>
        <taxon>metagenomes</taxon>
        <taxon>ecological metagenomes</taxon>
    </lineage>
</organism>
<dbReference type="AlphaFoldDB" id="A0A381ZJN4"/>
<dbReference type="Gene3D" id="3.40.720.10">
    <property type="entry name" value="Alkaline Phosphatase, subunit A"/>
    <property type="match status" value="1"/>
</dbReference>